<name>A0A8K0MTC5_9ROSA</name>
<dbReference type="AlphaFoldDB" id="A0A8K0MTC5"/>
<protein>
    <submittedName>
        <fullName evidence="2">Uncharacterized protein</fullName>
    </submittedName>
</protein>
<gene>
    <name evidence="2" type="ORF">FNV43_RR01951</name>
</gene>
<comment type="caution">
    <text evidence="2">The sequence shown here is derived from an EMBL/GenBank/DDBJ whole genome shotgun (WGS) entry which is preliminary data.</text>
</comment>
<evidence type="ECO:0000256" key="1">
    <source>
        <dbReference type="SAM" id="MobiDB-lite"/>
    </source>
</evidence>
<accession>A0A8K0MTC5</accession>
<organism evidence="2 3">
    <name type="scientific">Rhamnella rubrinervis</name>
    <dbReference type="NCBI Taxonomy" id="2594499"/>
    <lineage>
        <taxon>Eukaryota</taxon>
        <taxon>Viridiplantae</taxon>
        <taxon>Streptophyta</taxon>
        <taxon>Embryophyta</taxon>
        <taxon>Tracheophyta</taxon>
        <taxon>Spermatophyta</taxon>
        <taxon>Magnoliopsida</taxon>
        <taxon>eudicotyledons</taxon>
        <taxon>Gunneridae</taxon>
        <taxon>Pentapetalae</taxon>
        <taxon>rosids</taxon>
        <taxon>fabids</taxon>
        <taxon>Rosales</taxon>
        <taxon>Rhamnaceae</taxon>
        <taxon>rhamnoid group</taxon>
        <taxon>Rhamneae</taxon>
        <taxon>Rhamnella</taxon>
    </lineage>
</organism>
<feature type="region of interest" description="Disordered" evidence="1">
    <location>
        <begin position="66"/>
        <end position="93"/>
    </location>
</feature>
<dbReference type="PANTHER" id="PTHR35726:SF5">
    <property type="match status" value="1"/>
</dbReference>
<feature type="compositionally biased region" description="Acidic residues" evidence="1">
    <location>
        <begin position="68"/>
        <end position="93"/>
    </location>
</feature>
<dbReference type="PANTHER" id="PTHR35726">
    <property type="entry name" value="GLUTAMIC ACID-RICH PROTEIN-LIKE"/>
    <property type="match status" value="1"/>
</dbReference>
<evidence type="ECO:0000313" key="3">
    <source>
        <dbReference type="Proteomes" id="UP000796880"/>
    </source>
</evidence>
<dbReference type="EMBL" id="VOIH02000001">
    <property type="protein sequence ID" value="KAF3457294.1"/>
    <property type="molecule type" value="Genomic_DNA"/>
</dbReference>
<keyword evidence="3" id="KW-1185">Reference proteome</keyword>
<reference evidence="2" key="1">
    <citation type="submission" date="2020-03" db="EMBL/GenBank/DDBJ databases">
        <title>A high-quality chromosome-level genome assembly of a woody plant with both climbing and erect habits, Rhamnella rubrinervis.</title>
        <authorList>
            <person name="Lu Z."/>
            <person name="Yang Y."/>
            <person name="Zhu X."/>
            <person name="Sun Y."/>
        </authorList>
    </citation>
    <scope>NUCLEOTIDE SEQUENCE</scope>
    <source>
        <strain evidence="2">BYM</strain>
        <tissue evidence="2">Leaf</tissue>
    </source>
</reference>
<dbReference type="Proteomes" id="UP000796880">
    <property type="component" value="Unassembled WGS sequence"/>
</dbReference>
<sequence>MDWKKSSMDLSSFLLLEDSADSEVDCFAPHYINTDRTGAAKEEDAESCSCDCEEASEKHGIYEVSECMVEEEEDGDKGDEDKDDEDKDDDDGCWESWRSCKMGLSNAGLAEEEESKFIAGMDDKLFWETCLAVGYP</sequence>
<evidence type="ECO:0000313" key="2">
    <source>
        <dbReference type="EMBL" id="KAF3457294.1"/>
    </source>
</evidence>
<dbReference type="OrthoDB" id="1146319at2759"/>
<proteinExistence type="predicted"/>